<sequence>MIMNNIFHIHFRNFQFFSVRDLSIEEKHLLFNELTTKKANIYFFIKKNIFFESIKIKEEYKITGNFINNLKQKKRFAFDMYQYYEELLLPIAKEKKLSLEYIINQKMANLYYPNKCVSQLELENKYKKLASITEINLSFASLYDPLSQKNLELDTYKLINYFKYPIDKNFIKSDIIYIGKSNDKKGIISRIINHEKWLPILSPRSNLDGDEICVFMFEIAFSNSLKIPKDIYIEACEQILINYFKPPENNLHKNSSLSTEKIKKLKSYGFNNYLIELNFEDLICNFGTQYVPHNLKHFIVNSL</sequence>
<dbReference type="EMBL" id="QEPT01000006">
    <property type="protein sequence ID" value="RDE83524.1"/>
    <property type="molecule type" value="Genomic_DNA"/>
</dbReference>
<comment type="caution">
    <text evidence="1">The sequence shown here is derived from an EMBL/GenBank/DDBJ whole genome shotgun (WGS) entry which is preliminary data.</text>
</comment>
<name>A0AAQ0GYV3_HAEPA</name>
<protein>
    <submittedName>
        <fullName evidence="1">Uncharacterized protein</fullName>
    </submittedName>
</protein>
<evidence type="ECO:0000313" key="1">
    <source>
        <dbReference type="EMBL" id="RDE83524.1"/>
    </source>
</evidence>
<proteinExistence type="predicted"/>
<dbReference type="AlphaFoldDB" id="A0AAQ0GYV3"/>
<gene>
    <name evidence="1" type="ORF">DPV95_08215</name>
</gene>
<dbReference type="RefSeq" id="WP_049367015.1">
    <property type="nucleotide sequence ID" value="NZ_QEPT01000006.1"/>
</dbReference>
<accession>A0AAQ0GYV3</accession>
<evidence type="ECO:0000313" key="2">
    <source>
        <dbReference type="Proteomes" id="UP000253823"/>
    </source>
</evidence>
<organism evidence="1 2">
    <name type="scientific">Haemophilus parainfluenzae</name>
    <dbReference type="NCBI Taxonomy" id="729"/>
    <lineage>
        <taxon>Bacteria</taxon>
        <taxon>Pseudomonadati</taxon>
        <taxon>Pseudomonadota</taxon>
        <taxon>Gammaproteobacteria</taxon>
        <taxon>Pasteurellales</taxon>
        <taxon>Pasteurellaceae</taxon>
        <taxon>Haemophilus</taxon>
    </lineage>
</organism>
<reference evidence="1 2" key="1">
    <citation type="submission" date="2018-05" db="EMBL/GenBank/DDBJ databases">
        <title>Draft Genome Sequences for a Diverse set of 7 Haemophilus Species.</title>
        <authorList>
            <person name="Nichols M."/>
            <person name="Topaz N."/>
            <person name="Wang X."/>
            <person name="Wang X."/>
            <person name="Boxrud D."/>
        </authorList>
    </citation>
    <scope>NUCLEOTIDE SEQUENCE [LARGE SCALE GENOMIC DNA]</scope>
    <source>
        <strain evidence="1 2">C2006002596</strain>
    </source>
</reference>
<dbReference type="Proteomes" id="UP000253823">
    <property type="component" value="Unassembled WGS sequence"/>
</dbReference>